<organism evidence="3 4">
    <name type="scientific">Rhizophagus irregularis</name>
    <dbReference type="NCBI Taxonomy" id="588596"/>
    <lineage>
        <taxon>Eukaryota</taxon>
        <taxon>Fungi</taxon>
        <taxon>Fungi incertae sedis</taxon>
        <taxon>Mucoromycota</taxon>
        <taxon>Glomeromycotina</taxon>
        <taxon>Glomeromycetes</taxon>
        <taxon>Glomerales</taxon>
        <taxon>Glomeraceae</taxon>
        <taxon>Rhizophagus</taxon>
    </lineage>
</organism>
<evidence type="ECO:0000256" key="1">
    <source>
        <dbReference type="PROSITE-ProRule" id="PRU00325"/>
    </source>
</evidence>
<dbReference type="VEuPathDB" id="FungiDB:RhiirA1_451144"/>
<dbReference type="GO" id="GO:0008270">
    <property type="term" value="F:zinc ion binding"/>
    <property type="evidence" value="ECO:0007669"/>
    <property type="project" value="UniProtKB-KW"/>
</dbReference>
<dbReference type="Proteomes" id="UP000232722">
    <property type="component" value="Unassembled WGS sequence"/>
</dbReference>
<evidence type="ECO:0000313" key="4">
    <source>
        <dbReference type="Proteomes" id="UP000232722"/>
    </source>
</evidence>
<dbReference type="EMBL" id="LLXJ01000041">
    <property type="protein sequence ID" value="PKC16597.1"/>
    <property type="molecule type" value="Genomic_DNA"/>
</dbReference>
<sequence>MEANSGSSLCQLYSGIELRLKDEAKYSRLQEFCNMNPTTGMSQVSNTIFKSVDEICKKYLTPNSLALQRKQIVEALLYRTWIKETSNIVLQDENWYSTGFMEDDYEEPQILLDMALKDCSDGIVKEIWEVKHIQSKTNRSQFVVLLDDGTHYCTCLYLIYAGFICRHFFAVMLQSKIVQFNINLVPSRWYSEEGLMIAEKVFEKSVQIIKNEYQLKQTGTFLMINIIHGQDVYSGSVKHLDSKKEQYGRGLGLCKKALNLAIENKSIIRF</sequence>
<evidence type="ECO:0000313" key="3">
    <source>
        <dbReference type="EMBL" id="PKC16597.1"/>
    </source>
</evidence>
<dbReference type="AlphaFoldDB" id="A0A2N0QC45"/>
<dbReference type="Pfam" id="PF04434">
    <property type="entry name" value="SWIM"/>
    <property type="match status" value="1"/>
</dbReference>
<dbReference type="VEuPathDB" id="FungiDB:FUN_010398"/>
<protein>
    <recommendedName>
        <fullName evidence="2">SWIM-type domain-containing protein</fullName>
    </recommendedName>
</protein>
<keyword evidence="1" id="KW-0862">Zinc</keyword>
<feature type="domain" description="SWIM-type" evidence="2">
    <location>
        <begin position="142"/>
        <end position="176"/>
    </location>
</feature>
<keyword evidence="1" id="KW-0863">Zinc-finger</keyword>
<evidence type="ECO:0000259" key="2">
    <source>
        <dbReference type="PROSITE" id="PS50966"/>
    </source>
</evidence>
<dbReference type="PROSITE" id="PS50966">
    <property type="entry name" value="ZF_SWIM"/>
    <property type="match status" value="1"/>
</dbReference>
<keyword evidence="1" id="KW-0479">Metal-binding</keyword>
<reference evidence="3 4" key="1">
    <citation type="submission" date="2016-04" db="EMBL/GenBank/DDBJ databases">
        <title>Genome analyses suggest a sexual origin of heterokaryosis in a supposedly ancient asexual fungus.</title>
        <authorList>
            <person name="Ropars J."/>
            <person name="Sedzielewska K."/>
            <person name="Noel J."/>
            <person name="Charron P."/>
            <person name="Farinelli L."/>
            <person name="Marton T."/>
            <person name="Kruger M."/>
            <person name="Pelin A."/>
            <person name="Brachmann A."/>
            <person name="Corradi N."/>
        </authorList>
    </citation>
    <scope>NUCLEOTIDE SEQUENCE [LARGE SCALE GENOMIC DNA]</scope>
    <source>
        <strain evidence="3 4">A5</strain>
    </source>
</reference>
<dbReference type="VEuPathDB" id="FungiDB:RhiirFUN_019211"/>
<comment type="caution">
    <text evidence="3">The sequence shown here is derived from an EMBL/GenBank/DDBJ whole genome shotgun (WGS) entry which is preliminary data.</text>
</comment>
<accession>A0A2N0QC45</accession>
<dbReference type="InterPro" id="IPR007527">
    <property type="entry name" value="Znf_SWIM"/>
</dbReference>
<name>A0A2N0QC45_9GLOM</name>
<gene>
    <name evidence="3" type="ORF">RhiirA5_406836</name>
</gene>
<proteinExistence type="predicted"/>
<reference evidence="3 4" key="2">
    <citation type="submission" date="2017-09" db="EMBL/GenBank/DDBJ databases">
        <title>Extensive intraspecific genome diversity in a model arbuscular mycorrhizal fungus.</title>
        <authorList>
            <person name="Chen E.C."/>
            <person name="Morin E."/>
            <person name="Beaudet D."/>
            <person name="Noel J."/>
            <person name="Ndikumana S."/>
            <person name="Charron P."/>
            <person name="St-Onge C."/>
            <person name="Giorgi J."/>
            <person name="Grigoriev I.V."/>
            <person name="Roux C."/>
            <person name="Martin F.M."/>
            <person name="Corradi N."/>
        </authorList>
    </citation>
    <scope>NUCLEOTIDE SEQUENCE [LARGE SCALE GENOMIC DNA]</scope>
    <source>
        <strain evidence="3 4">A5</strain>
    </source>
</reference>